<feature type="compositionally biased region" description="Low complexity" evidence="4">
    <location>
        <begin position="14"/>
        <end position="27"/>
    </location>
</feature>
<dbReference type="Gene3D" id="3.40.50.460">
    <property type="entry name" value="Phosphofructokinase domain"/>
    <property type="match status" value="1"/>
</dbReference>
<evidence type="ECO:0000256" key="1">
    <source>
        <dbReference type="ARBA" id="ARBA00022490"/>
    </source>
</evidence>
<keyword evidence="5" id="KW-0808">Transferase</keyword>
<dbReference type="InterPro" id="IPR035966">
    <property type="entry name" value="PKF_sf"/>
</dbReference>
<evidence type="ECO:0000313" key="5">
    <source>
        <dbReference type="EMBL" id="PWZ44063.1"/>
    </source>
</evidence>
<dbReference type="Proteomes" id="UP000251960">
    <property type="component" value="Chromosome 10"/>
</dbReference>
<evidence type="ECO:0000256" key="2">
    <source>
        <dbReference type="ARBA" id="ARBA00023152"/>
    </source>
</evidence>
<dbReference type="GO" id="GO:0003872">
    <property type="term" value="F:6-phosphofructokinase activity"/>
    <property type="evidence" value="ECO:0007669"/>
    <property type="project" value="InterPro"/>
</dbReference>
<evidence type="ECO:0000256" key="4">
    <source>
        <dbReference type="SAM" id="MobiDB-lite"/>
    </source>
</evidence>
<evidence type="ECO:0000313" key="7">
    <source>
        <dbReference type="Proteomes" id="UP000251960"/>
    </source>
</evidence>
<evidence type="ECO:0000256" key="3">
    <source>
        <dbReference type="SAM" id="Coils"/>
    </source>
</evidence>
<accession>A0A3L6G662</accession>
<gene>
    <name evidence="6" type="ORF">Zm00014a_035026</name>
</gene>
<organism evidence="6">
    <name type="scientific">Zea mays</name>
    <name type="common">Maize</name>
    <dbReference type="NCBI Taxonomy" id="4577"/>
    <lineage>
        <taxon>Eukaryota</taxon>
        <taxon>Viridiplantae</taxon>
        <taxon>Streptophyta</taxon>
        <taxon>Embryophyta</taxon>
        <taxon>Tracheophyta</taxon>
        <taxon>Spermatophyta</taxon>
        <taxon>Magnoliopsida</taxon>
        <taxon>Liliopsida</taxon>
        <taxon>Poales</taxon>
        <taxon>Poaceae</taxon>
        <taxon>PACMAD clade</taxon>
        <taxon>Panicoideae</taxon>
        <taxon>Andropogonodae</taxon>
        <taxon>Andropogoneae</taxon>
        <taxon>Tripsacinae</taxon>
        <taxon>Zea</taxon>
    </lineage>
</organism>
<accession>A0A3L6G629</accession>
<dbReference type="AlphaFoldDB" id="A0A3L6G662"/>
<dbReference type="PANTHER" id="PTHR43650:SF17">
    <property type="entry name" value="PYROPHOSPHATE--FRUCTOSE 6-PHOSPHATE 1-PHOSPHOTRANSFERASE SUBUNIT ALPHA 1"/>
    <property type="match status" value="1"/>
</dbReference>
<keyword evidence="3" id="KW-0175">Coiled coil</keyword>
<proteinExistence type="predicted"/>
<keyword evidence="2" id="KW-0324">Glycolysis</keyword>
<protein>
    <submittedName>
        <fullName evidence="5">Pyrophosphate--fructose 6-phosphate 1-phosphotransferase subunit alpha</fullName>
    </submittedName>
</protein>
<dbReference type="EMBL" id="NCVQ01000002">
    <property type="protein sequence ID" value="PWZ44064.1"/>
    <property type="molecule type" value="Genomic_DNA"/>
</dbReference>
<evidence type="ECO:0000313" key="6">
    <source>
        <dbReference type="EMBL" id="PWZ44064.1"/>
    </source>
</evidence>
<feature type="region of interest" description="Disordered" evidence="4">
    <location>
        <begin position="13"/>
        <end position="36"/>
    </location>
</feature>
<reference evidence="6 7" key="1">
    <citation type="journal article" date="2018" name="Nat. Genet.">
        <title>Extensive intraspecific gene order and gene structural variations between Mo17 and other maize genomes.</title>
        <authorList>
            <person name="Sun S."/>
            <person name="Zhou Y."/>
            <person name="Chen J."/>
            <person name="Shi J."/>
            <person name="Zhao H."/>
            <person name="Zhao H."/>
            <person name="Song W."/>
            <person name="Zhang M."/>
            <person name="Cui Y."/>
            <person name="Dong X."/>
            <person name="Liu H."/>
            <person name="Ma X."/>
            <person name="Jiao Y."/>
            <person name="Wang B."/>
            <person name="Wei X."/>
            <person name="Stein J.C."/>
            <person name="Glaubitz J.C."/>
            <person name="Lu F."/>
            <person name="Yu G."/>
            <person name="Liang C."/>
            <person name="Fengler K."/>
            <person name="Li B."/>
            <person name="Rafalski A."/>
            <person name="Schnable P.S."/>
            <person name="Ware D.H."/>
            <person name="Buckler E.S."/>
            <person name="Lai J."/>
        </authorList>
    </citation>
    <scope>NUCLEOTIDE SEQUENCE [LARGE SCALE GENOMIC DNA]</scope>
    <source>
        <strain evidence="7">cv. Missouri 17</strain>
        <tissue evidence="6">Seedling</tissue>
    </source>
</reference>
<dbReference type="PANTHER" id="PTHR43650">
    <property type="entry name" value="PYROPHOSPHATE--FRUCTOSE 6-PHOSPHATE 1-PHOSPHOTRANSFERASE"/>
    <property type="match status" value="1"/>
</dbReference>
<dbReference type="SUPFAM" id="SSF53784">
    <property type="entry name" value="Phosphofructokinase"/>
    <property type="match status" value="1"/>
</dbReference>
<sequence>MLETNPILNKVGSKSKPPAVIAAPAPKKAAEESGSGGLSLGGFFSRPKKGGDANGDIKGFTARRLFTQDQALKLVICILWNSRQMHILPEYRVSIGEGRVVVHPDGLINWIRCVDQAGHQGMEPKDHHTIHPEFPTKAFKARKVYYLNEAKRDELLQFAQSAISGQKINADIARLDNEITQLQHQINSMDALHATSIVNQNKKAQTATEIETEKLLAQLVETEMNKRLKEDTYKGKKFNAICHFLGYQARGALPSKFDCDYAYVLGHVCYHIIVAGLNG</sequence>
<comment type="caution">
    <text evidence="6">The sequence shown here is derived from an EMBL/GenBank/DDBJ whole genome shotgun (WGS) entry which is preliminary data.</text>
</comment>
<dbReference type="ExpressionAtlas" id="A0A3L6G662">
    <property type="expression patterns" value="baseline"/>
</dbReference>
<dbReference type="EMBL" id="NCVQ01000002">
    <property type="protein sequence ID" value="PWZ44063.1"/>
    <property type="molecule type" value="Genomic_DNA"/>
</dbReference>
<dbReference type="EMBL" id="NCVQ01000002">
    <property type="protein sequence ID" value="PWZ44061.1"/>
    <property type="molecule type" value="Genomic_DNA"/>
</dbReference>
<dbReference type="EMBL" id="NCVQ01000002">
    <property type="protein sequence ID" value="PWZ44062.1"/>
    <property type="molecule type" value="Genomic_DNA"/>
</dbReference>
<keyword evidence="1" id="KW-0963">Cytoplasm</keyword>
<feature type="coiled-coil region" evidence="3">
    <location>
        <begin position="165"/>
        <end position="192"/>
    </location>
</feature>
<name>A0A3L6G662_MAIZE</name>